<evidence type="ECO:0000313" key="1">
    <source>
        <dbReference type="EMBL" id="KAJ5458936.1"/>
    </source>
</evidence>
<name>A0A9W9WG64_9EURO</name>
<dbReference type="AlphaFoldDB" id="A0A9W9WG64"/>
<organism evidence="1 2">
    <name type="scientific">Penicillium desertorum</name>
    <dbReference type="NCBI Taxonomy" id="1303715"/>
    <lineage>
        <taxon>Eukaryota</taxon>
        <taxon>Fungi</taxon>
        <taxon>Dikarya</taxon>
        <taxon>Ascomycota</taxon>
        <taxon>Pezizomycotina</taxon>
        <taxon>Eurotiomycetes</taxon>
        <taxon>Eurotiomycetidae</taxon>
        <taxon>Eurotiales</taxon>
        <taxon>Aspergillaceae</taxon>
        <taxon>Penicillium</taxon>
    </lineage>
</organism>
<dbReference type="Proteomes" id="UP001147760">
    <property type="component" value="Unassembled WGS sequence"/>
</dbReference>
<sequence length="62" mass="7449">MKYLRQYPNIRIILGRIDELRFYLNKVTRLFILPEQRPIEIYTDNINSQLLLSKKGGKLANR</sequence>
<reference evidence="1" key="2">
    <citation type="journal article" date="2023" name="IMA Fungus">
        <title>Comparative genomic study of the Penicillium genus elucidates a diverse pangenome and 15 lateral gene transfer events.</title>
        <authorList>
            <person name="Petersen C."/>
            <person name="Sorensen T."/>
            <person name="Nielsen M.R."/>
            <person name="Sondergaard T.E."/>
            <person name="Sorensen J.L."/>
            <person name="Fitzpatrick D.A."/>
            <person name="Frisvad J.C."/>
            <person name="Nielsen K.L."/>
        </authorList>
    </citation>
    <scope>NUCLEOTIDE SEQUENCE</scope>
    <source>
        <strain evidence="1">IBT 17660</strain>
    </source>
</reference>
<evidence type="ECO:0000313" key="2">
    <source>
        <dbReference type="Proteomes" id="UP001147760"/>
    </source>
</evidence>
<dbReference type="EMBL" id="JAPWDO010000008">
    <property type="protein sequence ID" value="KAJ5458936.1"/>
    <property type="molecule type" value="Genomic_DNA"/>
</dbReference>
<accession>A0A9W9WG64</accession>
<gene>
    <name evidence="1" type="ORF">N7530_010880</name>
</gene>
<protein>
    <submittedName>
        <fullName evidence="1">Uncharacterized protein</fullName>
    </submittedName>
</protein>
<keyword evidence="2" id="KW-1185">Reference proteome</keyword>
<comment type="caution">
    <text evidence="1">The sequence shown here is derived from an EMBL/GenBank/DDBJ whole genome shotgun (WGS) entry which is preliminary data.</text>
</comment>
<reference evidence="1" key="1">
    <citation type="submission" date="2022-12" db="EMBL/GenBank/DDBJ databases">
        <authorList>
            <person name="Petersen C."/>
        </authorList>
    </citation>
    <scope>NUCLEOTIDE SEQUENCE</scope>
    <source>
        <strain evidence="1">IBT 17660</strain>
    </source>
</reference>
<proteinExistence type="predicted"/>